<evidence type="ECO:0000259" key="2">
    <source>
        <dbReference type="Pfam" id="PF05168"/>
    </source>
</evidence>
<dbReference type="Proteomes" id="UP000021369">
    <property type="component" value="Unassembled WGS sequence"/>
</dbReference>
<name>A0A011VXA2_RUMAL</name>
<comment type="similarity">
    <text evidence="1">Belongs to the UPF0332 family.</text>
</comment>
<organism evidence="3 4">
    <name type="scientific">Ruminococcus albus SY3</name>
    <dbReference type="NCBI Taxonomy" id="1341156"/>
    <lineage>
        <taxon>Bacteria</taxon>
        <taxon>Bacillati</taxon>
        <taxon>Bacillota</taxon>
        <taxon>Clostridia</taxon>
        <taxon>Eubacteriales</taxon>
        <taxon>Oscillospiraceae</taxon>
        <taxon>Ruminococcus</taxon>
    </lineage>
</organism>
<protein>
    <submittedName>
        <fullName evidence="3">Antitoxin</fullName>
    </submittedName>
</protein>
<reference evidence="3 4" key="1">
    <citation type="submission" date="2013-06" db="EMBL/GenBank/DDBJ databases">
        <title>Rumen cellulosomics: divergent fiber-degrading strategies revealed by comparative genome-wide analysis of six Ruminococcal strains.</title>
        <authorList>
            <person name="Dassa B."/>
            <person name="Borovok I."/>
            <person name="Lamed R."/>
            <person name="Flint H."/>
            <person name="Yeoman C.J."/>
            <person name="White B."/>
            <person name="Bayer E.A."/>
        </authorList>
    </citation>
    <scope>NUCLEOTIDE SEQUENCE [LARGE SCALE GENOMIC DNA]</scope>
    <source>
        <strain evidence="3 4">SY3</strain>
    </source>
</reference>
<gene>
    <name evidence="3" type="ORF">RASY3_09225</name>
</gene>
<evidence type="ECO:0000256" key="1">
    <source>
        <dbReference type="ARBA" id="ARBA00038248"/>
    </source>
</evidence>
<dbReference type="InterPro" id="IPR007842">
    <property type="entry name" value="HEPN_dom"/>
</dbReference>
<dbReference type="PANTHER" id="PTHR36565:SF1">
    <property type="entry name" value="UPF0332 PROTEIN TM_1000"/>
    <property type="match status" value="1"/>
</dbReference>
<dbReference type="SUPFAM" id="SSF81593">
    <property type="entry name" value="Nucleotidyltransferase substrate binding subunit/domain"/>
    <property type="match status" value="1"/>
</dbReference>
<feature type="domain" description="HEPN" evidence="2">
    <location>
        <begin position="13"/>
        <end position="125"/>
    </location>
</feature>
<dbReference type="AlphaFoldDB" id="A0A011VXA2"/>
<dbReference type="RefSeq" id="WP_051506435.1">
    <property type="nucleotide sequence ID" value="NZ_JEOB01000002.1"/>
</dbReference>
<comment type="caution">
    <text evidence="3">The sequence shown here is derived from an EMBL/GenBank/DDBJ whole genome shotgun (WGS) entry which is preliminary data.</text>
</comment>
<dbReference type="EMBL" id="JEOB01000002">
    <property type="protein sequence ID" value="EXM39901.1"/>
    <property type="molecule type" value="Genomic_DNA"/>
</dbReference>
<evidence type="ECO:0000313" key="4">
    <source>
        <dbReference type="Proteomes" id="UP000021369"/>
    </source>
</evidence>
<accession>A0A011VXA2</accession>
<dbReference type="PANTHER" id="PTHR36565">
    <property type="entry name" value="UPF0332 PROTEIN TM_1000"/>
    <property type="match status" value="1"/>
</dbReference>
<dbReference type="Pfam" id="PF05168">
    <property type="entry name" value="HEPN"/>
    <property type="match status" value="1"/>
</dbReference>
<keyword evidence="4" id="KW-1185">Reference proteome</keyword>
<dbReference type="PATRIC" id="fig|1341156.4.peg.1145"/>
<proteinExistence type="inferred from homology"/>
<sequence>MQETKDIIPKLEMEKAKNALDEAKILFDSEKYYGAANRSYYAAFHAMSALLIYDGYSMKKHSGVISKFRELYIKTGIFETEVSEMIAALFKIRTECDYDTFYVVAKADVEEQIKNAELILELIEKRLEVIN</sequence>
<evidence type="ECO:0000313" key="3">
    <source>
        <dbReference type="EMBL" id="EXM39901.1"/>
    </source>
</evidence>
<dbReference type="InterPro" id="IPR052226">
    <property type="entry name" value="UPF0332_toxin"/>
</dbReference>
<dbReference type="Gene3D" id="1.20.120.330">
    <property type="entry name" value="Nucleotidyltransferases domain 2"/>
    <property type="match status" value="1"/>
</dbReference>